<evidence type="ECO:0000313" key="3">
    <source>
        <dbReference type="Proteomes" id="UP000288805"/>
    </source>
</evidence>
<sequence>MYVMISNSDQHLYKSTSGTTLVGGYGFGYGVPFYAGGVGLHFHFFAPGPSVAIGVGGGFEVLVLFLFLGAVAAVIRRFAGSKDEDDDYY</sequence>
<feature type="transmembrane region" description="Helical" evidence="1">
    <location>
        <begin position="51"/>
        <end position="75"/>
    </location>
</feature>
<proteinExistence type="predicted"/>
<dbReference type="EMBL" id="QGNW01000263">
    <property type="protein sequence ID" value="RVW80656.1"/>
    <property type="molecule type" value="Genomic_DNA"/>
</dbReference>
<evidence type="ECO:0000256" key="1">
    <source>
        <dbReference type="SAM" id="Phobius"/>
    </source>
</evidence>
<dbReference type="PANTHER" id="PTHR37768:SF2">
    <property type="entry name" value="OS06G0694800 PROTEIN"/>
    <property type="match status" value="1"/>
</dbReference>
<keyword evidence="1" id="KW-0812">Transmembrane</keyword>
<keyword evidence="1" id="KW-0472">Membrane</keyword>
<name>A0A438H7X4_VITVI</name>
<comment type="caution">
    <text evidence="2">The sequence shown here is derived from an EMBL/GenBank/DDBJ whole genome shotgun (WGS) entry which is preliminary data.</text>
</comment>
<accession>A0A438H7X4</accession>
<gene>
    <name evidence="2" type="ORF">CK203_044350</name>
</gene>
<dbReference type="AlphaFoldDB" id="A0A438H7X4"/>
<protein>
    <submittedName>
        <fullName evidence="2">Uncharacterized protein</fullName>
    </submittedName>
</protein>
<reference evidence="2 3" key="1">
    <citation type="journal article" date="2018" name="PLoS Genet.">
        <title>Population sequencing reveals clonal diversity and ancestral inbreeding in the grapevine cultivar Chardonnay.</title>
        <authorList>
            <person name="Roach M.J."/>
            <person name="Johnson D.L."/>
            <person name="Bohlmann J."/>
            <person name="van Vuuren H.J."/>
            <person name="Jones S.J."/>
            <person name="Pretorius I.S."/>
            <person name="Schmidt S.A."/>
            <person name="Borneman A.R."/>
        </authorList>
    </citation>
    <scope>NUCLEOTIDE SEQUENCE [LARGE SCALE GENOMIC DNA]</scope>
    <source>
        <strain evidence="3">cv. Chardonnay</strain>
        <tissue evidence="2">Leaf</tissue>
    </source>
</reference>
<evidence type="ECO:0000313" key="2">
    <source>
        <dbReference type="EMBL" id="RVW80656.1"/>
    </source>
</evidence>
<organism evidence="2 3">
    <name type="scientific">Vitis vinifera</name>
    <name type="common">Grape</name>
    <dbReference type="NCBI Taxonomy" id="29760"/>
    <lineage>
        <taxon>Eukaryota</taxon>
        <taxon>Viridiplantae</taxon>
        <taxon>Streptophyta</taxon>
        <taxon>Embryophyta</taxon>
        <taxon>Tracheophyta</taxon>
        <taxon>Spermatophyta</taxon>
        <taxon>Magnoliopsida</taxon>
        <taxon>eudicotyledons</taxon>
        <taxon>Gunneridae</taxon>
        <taxon>Pentapetalae</taxon>
        <taxon>rosids</taxon>
        <taxon>Vitales</taxon>
        <taxon>Vitaceae</taxon>
        <taxon>Viteae</taxon>
        <taxon>Vitis</taxon>
    </lineage>
</organism>
<feature type="transmembrane region" description="Helical" evidence="1">
    <location>
        <begin position="21"/>
        <end position="45"/>
    </location>
</feature>
<keyword evidence="1" id="KW-1133">Transmembrane helix</keyword>
<dbReference type="PANTHER" id="PTHR37768">
    <property type="entry name" value="OS06G0694800 PROTEIN"/>
    <property type="match status" value="1"/>
</dbReference>
<dbReference type="Proteomes" id="UP000288805">
    <property type="component" value="Unassembled WGS sequence"/>
</dbReference>